<dbReference type="Proteomes" id="UP000223534">
    <property type="component" value="Segment"/>
</dbReference>
<reference evidence="2" key="1">
    <citation type="submission" date="2017-08" db="EMBL/GenBank/DDBJ databases">
        <authorList>
            <person name="Puglisi K.M."/>
            <person name="Abker F."/>
            <person name="Adetunja A."/>
            <person name="Azinge I."/>
            <person name="Baskerville V."/>
            <person name="Brown C."/>
            <person name="Cabassa I."/>
            <person name="Cannady D."/>
            <person name="Duran G."/>
            <person name="Franklin M."/>
            <person name="Kontchou K."/>
            <person name="Kelly K."/>
            <person name="Mohamed A."/>
            <person name="Okusolubo T."/>
            <person name="Oriala D."/>
            <person name="Shrestha A."/>
            <person name="Song A."/>
            <person name="Spruill R."/>
            <person name="Williams K."/>
            <person name="Nunn R."/>
            <person name="Johnson A."/>
            <person name="Erill I."/>
            <person name="Caruso S.M."/>
        </authorList>
    </citation>
    <scope>NUCLEOTIDE SEQUENCE [LARGE SCALE GENOMIC DNA]</scope>
</reference>
<sequence>MLTKRQIETKITRLQIKIMDDLEEDGNIRAEHMGHGILTIGHPAKCIQVATVYNKDFNDFDSVVTVMKDKKKEVTNTLYGEHNIYTATDLIRNYAHLYNIDTNYTGFLEGV</sequence>
<evidence type="ECO:0000313" key="2">
    <source>
        <dbReference type="Proteomes" id="UP000223534"/>
    </source>
</evidence>
<protein>
    <submittedName>
        <fullName evidence="1">Uncharacterized protein</fullName>
    </submittedName>
</protein>
<proteinExistence type="predicted"/>
<gene>
    <name evidence="1" type="ORF">TAFFO16_278</name>
</gene>
<dbReference type="EMBL" id="MF765814">
    <property type="protein sequence ID" value="ASZ76011.1"/>
    <property type="molecule type" value="Genomic_DNA"/>
</dbReference>
<accession>A0A249XVK5</accession>
<organism evidence="1 2">
    <name type="scientific">Bacillus phage Taffo16</name>
    <dbReference type="NCBI Taxonomy" id="2030094"/>
    <lineage>
        <taxon>Viruses</taxon>
        <taxon>Duplodnaviria</taxon>
        <taxon>Heunggongvirae</taxon>
        <taxon>Uroviricota</taxon>
        <taxon>Caudoviricetes</taxon>
        <taxon>Herelleviridae</taxon>
        <taxon>Bastillevirinae</taxon>
        <taxon>Bequatrovirus</taxon>
        <taxon>Bequatrovirus riley</taxon>
    </lineage>
</organism>
<name>A0A249XVK5_9CAUD</name>
<evidence type="ECO:0000313" key="1">
    <source>
        <dbReference type="EMBL" id="ASZ76011.1"/>
    </source>
</evidence>